<dbReference type="InterPro" id="IPR051203">
    <property type="entry name" value="Polysaccharide_Synthase-Rel"/>
</dbReference>
<dbReference type="EMBL" id="JBIPKE010000018">
    <property type="protein sequence ID" value="MFH6984750.1"/>
    <property type="molecule type" value="Genomic_DNA"/>
</dbReference>
<reference evidence="3 4" key="1">
    <citation type="journal article" date="2013" name="Int. J. Syst. Evol. Microbiol.">
        <title>Marinoscillum luteum sp. nov., isolated from marine sediment.</title>
        <authorList>
            <person name="Cha I.T."/>
            <person name="Park S.J."/>
            <person name="Kim S.J."/>
            <person name="Kim J.G."/>
            <person name="Jung M.Y."/>
            <person name="Shin K.S."/>
            <person name="Kwon K.K."/>
            <person name="Yang S.H."/>
            <person name="Seo Y.S."/>
            <person name="Rhee S.K."/>
        </authorList>
    </citation>
    <scope>NUCLEOTIDE SEQUENCE [LARGE SCALE GENOMIC DNA]</scope>
    <source>
        <strain evidence="3 4">KCTC 23939</strain>
    </source>
</reference>
<evidence type="ECO:0000313" key="3">
    <source>
        <dbReference type="EMBL" id="MFH6984750.1"/>
    </source>
</evidence>
<protein>
    <submittedName>
        <fullName evidence="3">SDR family NAD(P)-dependent oxidoreductase</fullName>
    </submittedName>
</protein>
<comment type="similarity">
    <text evidence="1">Belongs to the polysaccharide synthase family.</text>
</comment>
<evidence type="ECO:0000313" key="4">
    <source>
        <dbReference type="Proteomes" id="UP001610063"/>
    </source>
</evidence>
<dbReference type="Gene3D" id="3.40.50.720">
    <property type="entry name" value="NAD(P)-binding Rossmann-like Domain"/>
    <property type="match status" value="1"/>
</dbReference>
<dbReference type="PANTHER" id="PTHR43318:SF2">
    <property type="entry name" value="UDP-N-ACETYLGLUCOSAMINE 4,6-DEHYDRATASE (INVERTING)"/>
    <property type="match status" value="1"/>
</dbReference>
<keyword evidence="4" id="KW-1185">Reference proteome</keyword>
<name>A0ABW7NB69_9BACT</name>
<proteinExistence type="inferred from homology"/>
<gene>
    <name evidence="3" type="ORF">ACHKAR_14940</name>
</gene>
<dbReference type="InterPro" id="IPR036291">
    <property type="entry name" value="NAD(P)-bd_dom_sf"/>
</dbReference>
<dbReference type="RefSeq" id="WP_395418180.1">
    <property type="nucleotide sequence ID" value="NZ_JBIPKE010000018.1"/>
</dbReference>
<dbReference type="Proteomes" id="UP001610063">
    <property type="component" value="Unassembled WGS sequence"/>
</dbReference>
<organism evidence="3 4">
    <name type="scientific">Marinoscillum luteum</name>
    <dbReference type="NCBI Taxonomy" id="861051"/>
    <lineage>
        <taxon>Bacteria</taxon>
        <taxon>Pseudomonadati</taxon>
        <taxon>Bacteroidota</taxon>
        <taxon>Cytophagia</taxon>
        <taxon>Cytophagales</taxon>
        <taxon>Reichenbachiellaceae</taxon>
        <taxon>Marinoscillum</taxon>
    </lineage>
</organism>
<dbReference type="SUPFAM" id="SSF51735">
    <property type="entry name" value="NAD(P)-binding Rossmann-fold domains"/>
    <property type="match status" value="1"/>
</dbReference>
<evidence type="ECO:0000256" key="1">
    <source>
        <dbReference type="ARBA" id="ARBA00007430"/>
    </source>
</evidence>
<dbReference type="InterPro" id="IPR003869">
    <property type="entry name" value="Polysac_CapD-like"/>
</dbReference>
<comment type="caution">
    <text evidence="3">The sequence shown here is derived from an EMBL/GenBank/DDBJ whole genome shotgun (WGS) entry which is preliminary data.</text>
</comment>
<accession>A0ABW7NB69</accession>
<evidence type="ECO:0000259" key="2">
    <source>
        <dbReference type="Pfam" id="PF02719"/>
    </source>
</evidence>
<feature type="domain" description="Polysaccharide biosynthesis protein CapD-like" evidence="2">
    <location>
        <begin position="9"/>
        <end position="276"/>
    </location>
</feature>
<dbReference type="PANTHER" id="PTHR43318">
    <property type="entry name" value="UDP-N-ACETYLGLUCOSAMINE 4,6-DEHYDRATASE"/>
    <property type="match status" value="1"/>
</dbReference>
<dbReference type="Pfam" id="PF02719">
    <property type="entry name" value="Polysacc_synt_2"/>
    <property type="match status" value="1"/>
</dbReference>
<sequence length="318" mass="35224">MENHSRKKVLITGGAGYLGSFRVGELLKQEDTHVVVFSRDELKHFNLKMQLGDLSQRVDFVIGDVRDEDRLAEACNGVELVIHAAAMKQVGTCEDNPTECYKTNVLGTENVIHAARRSGVRQLIFVSTDKAVEPVSVYGNSKQAGERLVLKSNSPEFQASVIRFGNLIGSPGSIVDKLSKLNAGETITLYSQELTRFVDSLDNARQLIYAQMSRDFGGVIMIPRLRSVKVADLVSVCAPLIQVKFGGERGFEKIHEKLATKNELSRMCETEDFYLITQEALAQDGALDKFGALPVRLLAYDSETAEEFSTFEELRAGR</sequence>